<dbReference type="PANTHER" id="PTHR22642:SF2">
    <property type="entry name" value="PROTEIN LONG AFTER FAR-RED 3"/>
    <property type="match status" value="1"/>
</dbReference>
<proteinExistence type="predicted"/>
<evidence type="ECO:0000259" key="1">
    <source>
        <dbReference type="Pfam" id="PF07969"/>
    </source>
</evidence>
<dbReference type="InterPro" id="IPR033932">
    <property type="entry name" value="YtcJ-like"/>
</dbReference>
<dbReference type="InterPro" id="IPR032466">
    <property type="entry name" value="Metal_Hydrolase"/>
</dbReference>
<gene>
    <name evidence="2" type="ORF">EZ242_17995</name>
</gene>
<evidence type="ECO:0000313" key="2">
    <source>
        <dbReference type="EMBL" id="TFY97418.1"/>
    </source>
</evidence>
<keyword evidence="3" id="KW-1185">Reference proteome</keyword>
<dbReference type="GO" id="GO:0016810">
    <property type="term" value="F:hydrolase activity, acting on carbon-nitrogen (but not peptide) bonds"/>
    <property type="evidence" value="ECO:0007669"/>
    <property type="project" value="InterPro"/>
</dbReference>
<dbReference type="CDD" id="cd01300">
    <property type="entry name" value="YtcJ_like"/>
    <property type="match status" value="1"/>
</dbReference>
<dbReference type="Proteomes" id="UP000297564">
    <property type="component" value="Unassembled WGS sequence"/>
</dbReference>
<comment type="caution">
    <text evidence="2">The sequence shown here is derived from an EMBL/GenBank/DDBJ whole genome shotgun (WGS) entry which is preliminary data.</text>
</comment>
<dbReference type="AlphaFoldDB" id="A0A4Z0BHN6"/>
<reference evidence="2 3" key="1">
    <citation type="submission" date="2019-03" db="EMBL/GenBank/DDBJ databases">
        <title>Ramlibacter rhizophilus CCTCC AB2015357, whole genome shotgun sequence.</title>
        <authorList>
            <person name="Zhang X."/>
            <person name="Feng G."/>
            <person name="Zhu H."/>
        </authorList>
    </citation>
    <scope>NUCLEOTIDE SEQUENCE [LARGE SCALE GENOMIC DNA]</scope>
    <source>
        <strain evidence="2 3">CCTCC AB2015357</strain>
    </source>
</reference>
<name>A0A4Z0BHN6_9BURK</name>
<evidence type="ECO:0000313" key="3">
    <source>
        <dbReference type="Proteomes" id="UP000297564"/>
    </source>
</evidence>
<dbReference type="Gene3D" id="3.20.20.140">
    <property type="entry name" value="Metal-dependent hydrolases"/>
    <property type="match status" value="1"/>
</dbReference>
<dbReference type="SUPFAM" id="SSF51338">
    <property type="entry name" value="Composite domain of metallo-dependent hydrolases"/>
    <property type="match status" value="1"/>
</dbReference>
<dbReference type="InterPro" id="IPR013108">
    <property type="entry name" value="Amidohydro_3"/>
</dbReference>
<dbReference type="RefSeq" id="WP_135286584.1">
    <property type="nucleotide sequence ID" value="NZ_SMLL01000007.1"/>
</dbReference>
<feature type="domain" description="Amidohydrolase 3" evidence="1">
    <location>
        <begin position="54"/>
        <end position="555"/>
    </location>
</feature>
<protein>
    <submittedName>
        <fullName evidence="2">Amidohydrolase</fullName>
    </submittedName>
</protein>
<dbReference type="PANTHER" id="PTHR22642">
    <property type="entry name" value="IMIDAZOLONEPROPIONASE"/>
    <property type="match status" value="1"/>
</dbReference>
<dbReference type="Pfam" id="PF07969">
    <property type="entry name" value="Amidohydro_3"/>
    <property type="match status" value="1"/>
</dbReference>
<dbReference type="Gene3D" id="3.10.310.70">
    <property type="match status" value="1"/>
</dbReference>
<organism evidence="2 3">
    <name type="scientific">Ramlibacter rhizophilus</name>
    <dbReference type="NCBI Taxonomy" id="1781167"/>
    <lineage>
        <taxon>Bacteria</taxon>
        <taxon>Pseudomonadati</taxon>
        <taxon>Pseudomonadota</taxon>
        <taxon>Betaproteobacteria</taxon>
        <taxon>Burkholderiales</taxon>
        <taxon>Comamonadaceae</taxon>
        <taxon>Ramlibacter</taxon>
    </lineage>
</organism>
<dbReference type="InterPro" id="IPR011059">
    <property type="entry name" value="Metal-dep_hydrolase_composite"/>
</dbReference>
<keyword evidence="2" id="KW-0378">Hydrolase</keyword>
<accession>A0A4Z0BHN6</accession>
<dbReference type="EMBL" id="SMLL01000007">
    <property type="protein sequence ID" value="TFY97418.1"/>
    <property type="molecule type" value="Genomic_DNA"/>
</dbReference>
<dbReference type="SUPFAM" id="SSF51556">
    <property type="entry name" value="Metallo-dependent hydrolases"/>
    <property type="match status" value="1"/>
</dbReference>
<dbReference type="Gene3D" id="2.30.40.10">
    <property type="entry name" value="Urease, subunit C, domain 1"/>
    <property type="match status" value="1"/>
</dbReference>
<dbReference type="OrthoDB" id="9031471at2"/>
<sequence>MSGVLRADRVLRGGRVITLAGGRIAQALALRGDTILAVGDDREVSSLCGPDTAIVELQGRSVMPGLIDGHAHVDREGLKGLLPSLSGCRSVAEVVERVRALAQDTPPGRWIVTLPLGEAPEFAVSPALFAEGRLPDRHDLDAATGAHPVLIRCAWGYWPPSLPTVSIANTAALRLAGIDRDTRSPSPKLQIETDAQGEPTGRFFEQAFQSLAEFTLFRQAPNFTADDRLRTLEASMRAYNAVGTTGVFEGHGVAGEVIDAWRASRAAGRSTLRAQLLVSPSFAGASLADAVQWVQREARRLRADAQGDDWLRLQGLFAEPLAEPTESRLRASAAPCTGWAGFNFDAGLPPEALRALLHAAACEGLRVAAIQSAMADVFLEVARETPIDGLRWVIAHPATLDARQVRGIADHGIVVTTHTNNYHWRSASALLARVGAARENEISPIRSLLDAGAVVSLATDNVPVSLWPCIWQACERIDRSTGQVIAPGQRITREEALRCATTHGAWLCGDEDRRGTLEAGKLADLIVLVDDPLSVSSERLPALAPQLTVVGGRTVWDAGASGR</sequence>